<dbReference type="InterPro" id="IPR051531">
    <property type="entry name" value="N-acetyltransferase"/>
</dbReference>
<dbReference type="Proteomes" id="UP000555552">
    <property type="component" value="Unassembled WGS sequence"/>
</dbReference>
<dbReference type="Gene3D" id="3.40.630.30">
    <property type="match status" value="1"/>
</dbReference>
<dbReference type="GO" id="GO:0016747">
    <property type="term" value="F:acyltransferase activity, transferring groups other than amino-acyl groups"/>
    <property type="evidence" value="ECO:0007669"/>
    <property type="project" value="InterPro"/>
</dbReference>
<evidence type="ECO:0000313" key="2">
    <source>
        <dbReference type="EMBL" id="NNH22338.1"/>
    </source>
</evidence>
<proteinExistence type="predicted"/>
<dbReference type="SUPFAM" id="SSF55729">
    <property type="entry name" value="Acyl-CoA N-acyltransferases (Nat)"/>
    <property type="match status" value="1"/>
</dbReference>
<dbReference type="AlphaFoldDB" id="A0A849BXT3"/>
<reference evidence="2 3" key="1">
    <citation type="submission" date="2020-05" db="EMBL/GenBank/DDBJ databases">
        <title>MicrobeNet Type strains.</title>
        <authorList>
            <person name="Nicholson A.C."/>
        </authorList>
    </citation>
    <scope>NUCLEOTIDE SEQUENCE [LARGE SCALE GENOMIC DNA]</scope>
    <source>
        <strain evidence="2 3">JCM 14547</strain>
    </source>
</reference>
<dbReference type="PANTHER" id="PTHR43792:SF1">
    <property type="entry name" value="N-ACETYLTRANSFERASE DOMAIN-CONTAINING PROTEIN"/>
    <property type="match status" value="1"/>
</dbReference>
<gene>
    <name evidence="2" type="ORF">HLB09_04400</name>
</gene>
<evidence type="ECO:0000259" key="1">
    <source>
        <dbReference type="PROSITE" id="PS51186"/>
    </source>
</evidence>
<dbReference type="PROSITE" id="PS51186">
    <property type="entry name" value="GNAT"/>
    <property type="match status" value="1"/>
</dbReference>
<dbReference type="InterPro" id="IPR016181">
    <property type="entry name" value="Acyl_CoA_acyltransferase"/>
</dbReference>
<feature type="domain" description="N-acetyltransferase" evidence="1">
    <location>
        <begin position="1"/>
        <end position="175"/>
    </location>
</feature>
<sequence length="186" mass="20824">MLLRRWRPEDREPFAAMGADPRVMEHFPALLDRAASDSLVDRADAHLAEHGWGLWALEVADPAAPDDAGRFAGFTGLARPRFEATFTPCVEVGWRLPAWAWGRGYATEAARAALRAAFVDVGLEEVVSFTARTNTRSQAVMARLGMRRDPAEDFEHPLPPGHRLRPHVLHRLDAATWRRDAVTPER</sequence>
<organism evidence="2 3">
    <name type="scientific">Pseudokineococcus marinus</name>
    <dbReference type="NCBI Taxonomy" id="351215"/>
    <lineage>
        <taxon>Bacteria</taxon>
        <taxon>Bacillati</taxon>
        <taxon>Actinomycetota</taxon>
        <taxon>Actinomycetes</taxon>
        <taxon>Kineosporiales</taxon>
        <taxon>Kineosporiaceae</taxon>
        <taxon>Pseudokineococcus</taxon>
    </lineage>
</organism>
<evidence type="ECO:0000313" key="3">
    <source>
        <dbReference type="Proteomes" id="UP000555552"/>
    </source>
</evidence>
<protein>
    <submittedName>
        <fullName evidence="2">GNAT family N-acetyltransferase</fullName>
    </submittedName>
</protein>
<dbReference type="Pfam" id="PF13302">
    <property type="entry name" value="Acetyltransf_3"/>
    <property type="match status" value="1"/>
</dbReference>
<keyword evidence="3" id="KW-1185">Reference proteome</keyword>
<dbReference type="EMBL" id="JABEMA010000034">
    <property type="protein sequence ID" value="NNH22338.1"/>
    <property type="molecule type" value="Genomic_DNA"/>
</dbReference>
<dbReference type="PANTHER" id="PTHR43792">
    <property type="entry name" value="GNAT FAMILY, PUTATIVE (AFU_ORTHOLOGUE AFUA_3G00765)-RELATED-RELATED"/>
    <property type="match status" value="1"/>
</dbReference>
<name>A0A849BXT3_9ACTN</name>
<accession>A0A849BXT3</accession>
<keyword evidence="2" id="KW-0808">Transferase</keyword>
<comment type="caution">
    <text evidence="2">The sequence shown here is derived from an EMBL/GenBank/DDBJ whole genome shotgun (WGS) entry which is preliminary data.</text>
</comment>
<dbReference type="InterPro" id="IPR000182">
    <property type="entry name" value="GNAT_dom"/>
</dbReference>